<dbReference type="EMBL" id="CADEAL010001290">
    <property type="protein sequence ID" value="CAB1430958.1"/>
    <property type="molecule type" value="Genomic_DNA"/>
</dbReference>
<reference evidence="2" key="1">
    <citation type="submission" date="2020-03" db="EMBL/GenBank/DDBJ databases">
        <authorList>
            <person name="Weist P."/>
        </authorList>
    </citation>
    <scope>NUCLEOTIDE SEQUENCE</scope>
</reference>
<evidence type="ECO:0000313" key="2">
    <source>
        <dbReference type="EMBL" id="CAB1430958.1"/>
    </source>
</evidence>
<protein>
    <submittedName>
        <fullName evidence="2">Uncharacterized protein</fullName>
    </submittedName>
</protein>
<organism evidence="2 3">
    <name type="scientific">Pleuronectes platessa</name>
    <name type="common">European plaice</name>
    <dbReference type="NCBI Taxonomy" id="8262"/>
    <lineage>
        <taxon>Eukaryota</taxon>
        <taxon>Metazoa</taxon>
        <taxon>Chordata</taxon>
        <taxon>Craniata</taxon>
        <taxon>Vertebrata</taxon>
        <taxon>Euteleostomi</taxon>
        <taxon>Actinopterygii</taxon>
        <taxon>Neopterygii</taxon>
        <taxon>Teleostei</taxon>
        <taxon>Neoteleostei</taxon>
        <taxon>Acanthomorphata</taxon>
        <taxon>Carangaria</taxon>
        <taxon>Pleuronectiformes</taxon>
        <taxon>Pleuronectoidei</taxon>
        <taxon>Pleuronectidae</taxon>
        <taxon>Pleuronectes</taxon>
    </lineage>
</organism>
<evidence type="ECO:0000313" key="3">
    <source>
        <dbReference type="Proteomes" id="UP001153269"/>
    </source>
</evidence>
<accession>A0A9N7UFF4</accession>
<name>A0A9N7UFF4_PLEPL</name>
<keyword evidence="3" id="KW-1185">Reference proteome</keyword>
<dbReference type="Proteomes" id="UP001153269">
    <property type="component" value="Unassembled WGS sequence"/>
</dbReference>
<gene>
    <name evidence="2" type="ORF">PLEPLA_LOCUS18954</name>
</gene>
<dbReference type="AlphaFoldDB" id="A0A9N7UFF4"/>
<feature type="region of interest" description="Disordered" evidence="1">
    <location>
        <begin position="17"/>
        <end position="78"/>
    </location>
</feature>
<proteinExistence type="predicted"/>
<evidence type="ECO:0000256" key="1">
    <source>
        <dbReference type="SAM" id="MobiDB-lite"/>
    </source>
</evidence>
<comment type="caution">
    <text evidence="2">The sequence shown here is derived from an EMBL/GenBank/DDBJ whole genome shotgun (WGS) entry which is preliminary data.</text>
</comment>
<sequence length="110" mass="12307">MEKGKADAKQHECLETFNTRQRKERSGQNVCGMSESKMRGEAEVGQGRRIGKGPPPIRLENVRTGTGVHQERGGGPKCKIFKMLGQRKGFTEDIRQSLGEPSVNRELRLN</sequence>